<dbReference type="EMBL" id="VSRR010049533">
    <property type="protein sequence ID" value="MPC78851.1"/>
    <property type="molecule type" value="Genomic_DNA"/>
</dbReference>
<sequence length="70" mass="7505">MSEKIKKDLEASLFFLIPSVHLLSPSFIPSGSSIFTPSSSSSSSSSYFCSCGSLILKLDIKNSEGKTKLL</sequence>
<evidence type="ECO:0000313" key="2">
    <source>
        <dbReference type="Proteomes" id="UP000324222"/>
    </source>
</evidence>
<proteinExistence type="predicted"/>
<reference evidence="1 2" key="1">
    <citation type="submission" date="2019-05" db="EMBL/GenBank/DDBJ databases">
        <title>Another draft genome of Portunus trituberculatus and its Hox gene families provides insights of decapod evolution.</title>
        <authorList>
            <person name="Jeong J.-H."/>
            <person name="Song I."/>
            <person name="Kim S."/>
            <person name="Choi T."/>
            <person name="Kim D."/>
            <person name="Ryu S."/>
            <person name="Kim W."/>
        </authorList>
    </citation>
    <scope>NUCLEOTIDE SEQUENCE [LARGE SCALE GENOMIC DNA]</scope>
    <source>
        <tissue evidence="1">Muscle</tissue>
    </source>
</reference>
<comment type="caution">
    <text evidence="1">The sequence shown here is derived from an EMBL/GenBank/DDBJ whole genome shotgun (WGS) entry which is preliminary data.</text>
</comment>
<protein>
    <submittedName>
        <fullName evidence="1">Uncharacterized protein</fullName>
    </submittedName>
</protein>
<keyword evidence="2" id="KW-1185">Reference proteome</keyword>
<accession>A0A5B7I0G9</accession>
<gene>
    <name evidence="1" type="ORF">E2C01_073353</name>
</gene>
<organism evidence="1 2">
    <name type="scientific">Portunus trituberculatus</name>
    <name type="common">Swimming crab</name>
    <name type="synonym">Neptunus trituberculatus</name>
    <dbReference type="NCBI Taxonomy" id="210409"/>
    <lineage>
        <taxon>Eukaryota</taxon>
        <taxon>Metazoa</taxon>
        <taxon>Ecdysozoa</taxon>
        <taxon>Arthropoda</taxon>
        <taxon>Crustacea</taxon>
        <taxon>Multicrustacea</taxon>
        <taxon>Malacostraca</taxon>
        <taxon>Eumalacostraca</taxon>
        <taxon>Eucarida</taxon>
        <taxon>Decapoda</taxon>
        <taxon>Pleocyemata</taxon>
        <taxon>Brachyura</taxon>
        <taxon>Eubrachyura</taxon>
        <taxon>Portunoidea</taxon>
        <taxon>Portunidae</taxon>
        <taxon>Portuninae</taxon>
        <taxon>Portunus</taxon>
    </lineage>
</organism>
<name>A0A5B7I0G9_PORTR</name>
<evidence type="ECO:0000313" key="1">
    <source>
        <dbReference type="EMBL" id="MPC78851.1"/>
    </source>
</evidence>
<dbReference type="Proteomes" id="UP000324222">
    <property type="component" value="Unassembled WGS sequence"/>
</dbReference>
<dbReference type="AlphaFoldDB" id="A0A5B7I0G9"/>